<organism evidence="1 2">
    <name type="scientific">Bacillus salitolerans</name>
    <dbReference type="NCBI Taxonomy" id="1437434"/>
    <lineage>
        <taxon>Bacteria</taxon>
        <taxon>Bacillati</taxon>
        <taxon>Bacillota</taxon>
        <taxon>Bacilli</taxon>
        <taxon>Bacillales</taxon>
        <taxon>Bacillaceae</taxon>
        <taxon>Bacillus</taxon>
    </lineage>
</organism>
<name>A0ABW4LPX0_9BACI</name>
<reference evidence="2" key="1">
    <citation type="journal article" date="2019" name="Int. J. Syst. Evol. Microbiol.">
        <title>The Global Catalogue of Microorganisms (GCM) 10K type strain sequencing project: providing services to taxonomists for standard genome sequencing and annotation.</title>
        <authorList>
            <consortium name="The Broad Institute Genomics Platform"/>
            <consortium name="The Broad Institute Genome Sequencing Center for Infectious Disease"/>
            <person name="Wu L."/>
            <person name="Ma J."/>
        </authorList>
    </citation>
    <scope>NUCLEOTIDE SEQUENCE [LARGE SCALE GENOMIC DNA]</scope>
    <source>
        <strain evidence="2">CCUG 49339</strain>
    </source>
</reference>
<dbReference type="Proteomes" id="UP001597214">
    <property type="component" value="Unassembled WGS sequence"/>
</dbReference>
<dbReference type="EMBL" id="JBHUEM010000011">
    <property type="protein sequence ID" value="MFD1736839.1"/>
    <property type="molecule type" value="Genomic_DNA"/>
</dbReference>
<evidence type="ECO:0000313" key="2">
    <source>
        <dbReference type="Proteomes" id="UP001597214"/>
    </source>
</evidence>
<proteinExistence type="predicted"/>
<accession>A0ABW4LPX0</accession>
<evidence type="ECO:0000313" key="1">
    <source>
        <dbReference type="EMBL" id="MFD1736839.1"/>
    </source>
</evidence>
<gene>
    <name evidence="1" type="ORF">ACFSCX_09690</name>
</gene>
<comment type="caution">
    <text evidence="1">The sequence shown here is derived from an EMBL/GenBank/DDBJ whole genome shotgun (WGS) entry which is preliminary data.</text>
</comment>
<sequence length="88" mass="9957">MDFGKQCFDGLEKLSCGLRRGNSLYFTLDEIKQLPNIIKRLNCINDLVISPLHITDISVKVVHVVQNKFLVFLSDAGKSSIDVEWTMS</sequence>
<keyword evidence="2" id="KW-1185">Reference proteome</keyword>
<dbReference type="RefSeq" id="WP_377928016.1">
    <property type="nucleotide sequence ID" value="NZ_JBHUEM010000011.1"/>
</dbReference>
<protein>
    <submittedName>
        <fullName evidence="1">Uncharacterized protein</fullName>
    </submittedName>
</protein>